<proteinExistence type="inferred from homology"/>
<comment type="similarity">
    <text evidence="7">Belongs to the transglycosylase MltG family.</text>
</comment>
<evidence type="ECO:0000256" key="6">
    <source>
        <dbReference type="ARBA" id="ARBA00023316"/>
    </source>
</evidence>
<feature type="site" description="Important for catalytic activity" evidence="7">
    <location>
        <position position="229"/>
    </location>
</feature>
<accession>A0A1I1LKT7</accession>
<dbReference type="PANTHER" id="PTHR30518">
    <property type="entry name" value="ENDOLYTIC MUREIN TRANSGLYCOSYLASE"/>
    <property type="match status" value="1"/>
</dbReference>
<keyword evidence="3 7" id="KW-1133">Transmembrane helix</keyword>
<dbReference type="NCBIfam" id="TIGR00247">
    <property type="entry name" value="endolytic transglycosylase MltG"/>
    <property type="match status" value="1"/>
</dbReference>
<dbReference type="GO" id="GO:0071555">
    <property type="term" value="P:cell wall organization"/>
    <property type="evidence" value="ECO:0007669"/>
    <property type="project" value="UniProtKB-KW"/>
</dbReference>
<dbReference type="CDD" id="cd08010">
    <property type="entry name" value="MltG_like"/>
    <property type="match status" value="1"/>
</dbReference>
<gene>
    <name evidence="7" type="primary">mltG</name>
    <name evidence="8" type="ORF">SAMN05421842_10816</name>
</gene>
<organism evidence="8 9">
    <name type="scientific">Clostridium uliginosum</name>
    <dbReference type="NCBI Taxonomy" id="119641"/>
    <lineage>
        <taxon>Bacteria</taxon>
        <taxon>Bacillati</taxon>
        <taxon>Bacillota</taxon>
        <taxon>Clostridia</taxon>
        <taxon>Eubacteriales</taxon>
        <taxon>Clostridiaceae</taxon>
        <taxon>Clostridium</taxon>
    </lineage>
</organism>
<keyword evidence="5 7" id="KW-0456">Lyase</keyword>
<dbReference type="GO" id="GO:0009252">
    <property type="term" value="P:peptidoglycan biosynthetic process"/>
    <property type="evidence" value="ECO:0007669"/>
    <property type="project" value="UniProtKB-UniRule"/>
</dbReference>
<dbReference type="EC" id="4.2.2.29" evidence="7"/>
<keyword evidence="6 7" id="KW-0961">Cell wall biogenesis/degradation</keyword>
<comment type="catalytic activity">
    <reaction evidence="7">
        <text>a peptidoglycan chain = a peptidoglycan chain with N-acetyl-1,6-anhydromuramyl-[peptide] at the reducing end + a peptidoglycan chain with N-acetylglucosamine at the non-reducing end.</text>
        <dbReference type="EC" id="4.2.2.29"/>
    </reaction>
</comment>
<evidence type="ECO:0000256" key="3">
    <source>
        <dbReference type="ARBA" id="ARBA00022989"/>
    </source>
</evidence>
<sequence length="342" mass="39796">MKKFISLKKIILVIIFVLLIGVSTALVFSYKNAIKKPISSNEDIVMVEVRHGEGFYEVLDRLHREKKLSNKYFIKLDLMLHKNNVQLQEGIYEVKSDITLDGLLETLKIQKDDKNLKKLTIPEGYTIDQIAEKVEQEKICSKDEFLQEVKNYELPSYVKEDKNKRYNLEGFLYPDTYLIKNNATPEYIIKQMLNRFVEVLGEVKNETGINVENNDIDRTIIIASMIEKEARFDEDRPLISSVIYNRLKEDMKLQLDATIIYSLGYHVDRVLNKHLEIDSPYNTYKYKGLPIGAIGNPGKASIKAALLPSKTDYLFYILQENGYHYFSNNYDDFLSKKKELGY</sequence>
<keyword evidence="4 7" id="KW-0472">Membrane</keyword>
<dbReference type="EMBL" id="FOMG01000008">
    <property type="protein sequence ID" value="SFC71588.1"/>
    <property type="molecule type" value="Genomic_DNA"/>
</dbReference>
<dbReference type="PANTHER" id="PTHR30518:SF2">
    <property type="entry name" value="ENDOLYTIC MUREIN TRANSGLYCOSYLASE"/>
    <property type="match status" value="1"/>
</dbReference>
<dbReference type="Proteomes" id="UP000199263">
    <property type="component" value="Unassembled WGS sequence"/>
</dbReference>
<dbReference type="OrthoDB" id="9814591at2"/>
<keyword evidence="9" id="KW-1185">Reference proteome</keyword>
<keyword evidence="2 7" id="KW-0812">Transmembrane</keyword>
<dbReference type="Gene3D" id="3.30.1490.480">
    <property type="entry name" value="Endolytic murein transglycosylase"/>
    <property type="match status" value="1"/>
</dbReference>
<evidence type="ECO:0000256" key="5">
    <source>
        <dbReference type="ARBA" id="ARBA00023239"/>
    </source>
</evidence>
<keyword evidence="1 7" id="KW-1003">Cell membrane</keyword>
<reference evidence="8 9" key="1">
    <citation type="submission" date="2016-10" db="EMBL/GenBank/DDBJ databases">
        <authorList>
            <person name="de Groot N.N."/>
        </authorList>
    </citation>
    <scope>NUCLEOTIDE SEQUENCE [LARGE SCALE GENOMIC DNA]</scope>
    <source>
        <strain evidence="8 9">DSM 12992</strain>
    </source>
</reference>
<comment type="function">
    <text evidence="7">Functions as a peptidoglycan terminase that cleaves nascent peptidoglycan strands endolytically to terminate their elongation.</text>
</comment>
<evidence type="ECO:0000256" key="2">
    <source>
        <dbReference type="ARBA" id="ARBA00022692"/>
    </source>
</evidence>
<evidence type="ECO:0000313" key="8">
    <source>
        <dbReference type="EMBL" id="SFC71588.1"/>
    </source>
</evidence>
<evidence type="ECO:0000256" key="1">
    <source>
        <dbReference type="ARBA" id="ARBA00022475"/>
    </source>
</evidence>
<evidence type="ECO:0000313" key="9">
    <source>
        <dbReference type="Proteomes" id="UP000199263"/>
    </source>
</evidence>
<dbReference type="GO" id="GO:0008932">
    <property type="term" value="F:lytic endotransglycosylase activity"/>
    <property type="evidence" value="ECO:0007669"/>
    <property type="project" value="UniProtKB-UniRule"/>
</dbReference>
<dbReference type="RefSeq" id="WP_090090115.1">
    <property type="nucleotide sequence ID" value="NZ_FOMG01000008.1"/>
</dbReference>
<evidence type="ECO:0000256" key="4">
    <source>
        <dbReference type="ARBA" id="ARBA00023136"/>
    </source>
</evidence>
<name>A0A1I1LKT7_9CLOT</name>
<dbReference type="HAMAP" id="MF_02065">
    <property type="entry name" value="MltG"/>
    <property type="match status" value="1"/>
</dbReference>
<dbReference type="STRING" id="119641.SAMN05421842_10816"/>
<evidence type="ECO:0000256" key="7">
    <source>
        <dbReference type="HAMAP-Rule" id="MF_02065"/>
    </source>
</evidence>
<dbReference type="Pfam" id="PF02618">
    <property type="entry name" value="YceG"/>
    <property type="match status" value="1"/>
</dbReference>
<protein>
    <recommendedName>
        <fullName evidence="7">Endolytic murein transglycosylase</fullName>
        <ecNumber evidence="7">4.2.2.29</ecNumber>
    </recommendedName>
    <alternativeName>
        <fullName evidence="7">Peptidoglycan lytic transglycosylase</fullName>
    </alternativeName>
    <alternativeName>
        <fullName evidence="7">Peptidoglycan polymerization terminase</fullName>
    </alternativeName>
</protein>
<dbReference type="InterPro" id="IPR003770">
    <property type="entry name" value="MLTG-like"/>
</dbReference>
<dbReference type="AlphaFoldDB" id="A0A1I1LKT7"/>
<dbReference type="GO" id="GO:0005886">
    <property type="term" value="C:plasma membrane"/>
    <property type="evidence" value="ECO:0007669"/>
    <property type="project" value="UniProtKB-UniRule"/>
</dbReference>